<evidence type="ECO:0000313" key="2">
    <source>
        <dbReference type="EMBL" id="KAG5395776.1"/>
    </source>
</evidence>
<organism evidence="2 3">
    <name type="scientific">Brassica rapa subsp. trilocularis</name>
    <dbReference type="NCBI Taxonomy" id="1813537"/>
    <lineage>
        <taxon>Eukaryota</taxon>
        <taxon>Viridiplantae</taxon>
        <taxon>Streptophyta</taxon>
        <taxon>Embryophyta</taxon>
        <taxon>Tracheophyta</taxon>
        <taxon>Spermatophyta</taxon>
        <taxon>Magnoliopsida</taxon>
        <taxon>eudicotyledons</taxon>
        <taxon>Gunneridae</taxon>
        <taxon>Pentapetalae</taxon>
        <taxon>rosids</taxon>
        <taxon>malvids</taxon>
        <taxon>Brassicales</taxon>
        <taxon>Brassicaceae</taxon>
        <taxon>Brassiceae</taxon>
        <taxon>Brassica</taxon>
    </lineage>
</organism>
<feature type="region of interest" description="Disordered" evidence="1">
    <location>
        <begin position="798"/>
        <end position="833"/>
    </location>
</feature>
<feature type="compositionally biased region" description="Polar residues" evidence="1">
    <location>
        <begin position="291"/>
        <end position="303"/>
    </location>
</feature>
<gene>
    <name evidence="2" type="primary">A05g500490.1_BraROA</name>
    <name evidence="2" type="ORF">IGI04_017590</name>
</gene>
<evidence type="ECO:0000256" key="1">
    <source>
        <dbReference type="SAM" id="MobiDB-lite"/>
    </source>
</evidence>
<dbReference type="Proteomes" id="UP000823674">
    <property type="component" value="Chromosome A05"/>
</dbReference>
<dbReference type="EMBL" id="JADBGQ010000005">
    <property type="protein sequence ID" value="KAG5395776.1"/>
    <property type="molecule type" value="Genomic_DNA"/>
</dbReference>
<comment type="caution">
    <text evidence="2">The sequence shown here is derived from an EMBL/GenBank/DDBJ whole genome shotgun (WGS) entry which is preliminary data.</text>
</comment>
<reference evidence="2 3" key="1">
    <citation type="submission" date="2021-03" db="EMBL/GenBank/DDBJ databases">
        <authorList>
            <person name="King G.J."/>
            <person name="Bancroft I."/>
            <person name="Baten A."/>
            <person name="Bloomfield J."/>
            <person name="Borpatragohain P."/>
            <person name="He Z."/>
            <person name="Irish N."/>
            <person name="Irwin J."/>
            <person name="Liu K."/>
            <person name="Mauleon R.P."/>
            <person name="Moore J."/>
            <person name="Morris R."/>
            <person name="Ostergaard L."/>
            <person name="Wang B."/>
            <person name="Wells R."/>
        </authorList>
    </citation>
    <scope>NUCLEOTIDE SEQUENCE [LARGE SCALE GENOMIC DNA]</scope>
    <source>
        <strain evidence="2">R-o-18</strain>
        <tissue evidence="2">Leaf</tissue>
    </source>
</reference>
<name>A0ABQ7MAG8_BRACM</name>
<sequence>MGQLVRIQSGNWKKSLSGNWQFEGDPSEVEHYIVAQNNEKIESFTSLIREELVIEPECPIALTYQLPDAMLQGIVSNSQPANIITSEDVEVVMSVQEWTKGVLLCITYGSLNVARYEFLCRTPFIVGNTTYLDGTVSEEVHVANIKGMVGNDVIMCSETLLRHLMSDEMLFLLYRFSFEVEKARGFPLWQGASYENNPDESKRYWEYFNIITDNQLGEGDASDGSTYFKSDWQECEVGPEYWENVSNRNYNQGEAQSETGDGQAGGNCANRDVIMNDEVTVDATPNVVEVDNSSTGSTSNCNQRKPGDTLYNPINVTVADENNEGNNLRQETYITKDTRVSGGEVGGEPSYVHVTDDSDIPAVTIPVGRERLIIDESSSEIEANEGGPAIGANNPDVVNVGMIFKCREDFKQHMAILTLILYLPPADDLHYHTTEMSRLVRVAKGQWRKSGEGVWRFERDSAVLGHDILVGRNDHVEAVKGMVRGVFRLRAETPLLLTFQLPQWLLEPHGATYPPQNIVTNADVEMMISVHEWNTEPRLCVIFGAEEVATYQFRCRSPFTIGTRNFLADGVTEEQHEAVVLDMVRGKEFVCSQGAMAEIFEESEMVLLYRFSMEIEKAKNSLDLNLGPTIEAADHIVPNVGNTGTGNRIGGDGGRGSLGNTYVVTGFDFPGFHQVATGGRFRTSVPSPTYDPNYYNPHFGALEATPEYWERLMSSSYAVQLQRIYGVPGSEYVGYAPTELNIGTSNVHPFPANHQPITVSSNVSSTDVKPVVEAGSEVNFTKLETSCYKNPVYLEKGESSKQVNEGPTAQLAGVGNNENTLQAPDVEGNTGRNANMSETVFRTTSEALASYKINFNPLFTPC</sequence>
<keyword evidence="3" id="KW-1185">Reference proteome</keyword>
<protein>
    <submittedName>
        <fullName evidence="2">Uncharacterized protein</fullName>
    </submittedName>
</protein>
<evidence type="ECO:0000313" key="3">
    <source>
        <dbReference type="Proteomes" id="UP000823674"/>
    </source>
</evidence>
<accession>A0ABQ7MAG8</accession>
<feature type="region of interest" description="Disordered" evidence="1">
    <location>
        <begin position="290"/>
        <end position="309"/>
    </location>
</feature>
<proteinExistence type="predicted"/>